<keyword evidence="1" id="KW-0472">Membrane</keyword>
<keyword evidence="1" id="KW-1133">Transmembrane helix</keyword>
<evidence type="ECO:0000313" key="2">
    <source>
        <dbReference type="EMBL" id="AEH24918.1"/>
    </source>
</evidence>
<evidence type="ECO:0000256" key="1">
    <source>
        <dbReference type="SAM" id="Phobius"/>
    </source>
</evidence>
<accession>F8AF90</accession>
<organism evidence="2 3">
    <name type="scientific">Pyrococcus yayanosii (strain CH1 / JCM 16557)</name>
    <dbReference type="NCBI Taxonomy" id="529709"/>
    <lineage>
        <taxon>Archaea</taxon>
        <taxon>Methanobacteriati</taxon>
        <taxon>Methanobacteriota</taxon>
        <taxon>Thermococci</taxon>
        <taxon>Thermococcales</taxon>
        <taxon>Thermococcaceae</taxon>
        <taxon>Pyrococcus</taxon>
    </lineage>
</organism>
<proteinExistence type="predicted"/>
<dbReference type="Proteomes" id="UP000008386">
    <property type="component" value="Chromosome"/>
</dbReference>
<dbReference type="AlphaFoldDB" id="F8AF90"/>
<gene>
    <name evidence="2" type="ordered locus">PYCH_12400</name>
</gene>
<evidence type="ECO:0000313" key="3">
    <source>
        <dbReference type="Proteomes" id="UP000008386"/>
    </source>
</evidence>
<protein>
    <submittedName>
        <fullName evidence="2">Uncharacterized protein</fullName>
    </submittedName>
</protein>
<dbReference type="KEGG" id="pya:PYCH_12400"/>
<feature type="transmembrane region" description="Helical" evidence="1">
    <location>
        <begin position="6"/>
        <end position="25"/>
    </location>
</feature>
<sequence length="53" mass="6136">MLELLNVYDVLNGLNLCLLFPFLFLKIAERKSRAIGPHLTVAPLCCPYRCWAW</sequence>
<keyword evidence="1" id="KW-0812">Transmembrane</keyword>
<keyword evidence="3" id="KW-1185">Reference proteome</keyword>
<dbReference type="HOGENOM" id="CLU_3057292_0_0_2"/>
<name>F8AF90_PYRYC</name>
<dbReference type="EMBL" id="CP002779">
    <property type="protein sequence ID" value="AEH24918.1"/>
    <property type="molecule type" value="Genomic_DNA"/>
</dbReference>
<reference evidence="2 3" key="1">
    <citation type="journal article" date="2011" name="J. Bacteriol.">
        <title>Complete genome sequence of the obligate piezophilic hyperthermophilic archaeon Pyrococcus yayanosii CH1.</title>
        <authorList>
            <person name="Jun X."/>
            <person name="Lupeng L."/>
            <person name="Minjuan X."/>
            <person name="Oger P."/>
            <person name="Fengping W."/>
            <person name="Jebbar M."/>
            <person name="Xiang X."/>
        </authorList>
    </citation>
    <scope>NUCLEOTIDE SEQUENCE [LARGE SCALE GENOMIC DNA]</scope>
    <source>
        <strain evidence="3">CH1 / JCM 16557</strain>
    </source>
</reference>